<dbReference type="InterPro" id="IPR015931">
    <property type="entry name" value="Acnase/IPM_dHydase_lsu_aba_1/3"/>
</dbReference>
<dbReference type="SUPFAM" id="SSF53732">
    <property type="entry name" value="Aconitase iron-sulfur domain"/>
    <property type="match status" value="1"/>
</dbReference>
<evidence type="ECO:0000256" key="3">
    <source>
        <dbReference type="ARBA" id="ARBA00023014"/>
    </source>
</evidence>
<reference evidence="5" key="1">
    <citation type="journal article" date="2020" name="Fungal Divers.">
        <title>Resolving the Mortierellaceae phylogeny through synthesis of multi-gene phylogenetics and phylogenomics.</title>
        <authorList>
            <person name="Vandepol N."/>
            <person name="Liber J."/>
            <person name="Desiro A."/>
            <person name="Na H."/>
            <person name="Kennedy M."/>
            <person name="Barry K."/>
            <person name="Grigoriev I.V."/>
            <person name="Miller A.N."/>
            <person name="O'Donnell K."/>
            <person name="Stajich J.E."/>
            <person name="Bonito G."/>
        </authorList>
    </citation>
    <scope>NUCLEOTIDE SEQUENCE</scope>
    <source>
        <strain evidence="5">CK1249</strain>
    </source>
</reference>
<feature type="domain" description="Aconitase/3-isopropylmalate dehydratase large subunit alpha/beta/alpha" evidence="4">
    <location>
        <begin position="5"/>
        <end position="323"/>
    </location>
</feature>
<dbReference type="Gene3D" id="3.30.499.10">
    <property type="entry name" value="Aconitase, domain 3"/>
    <property type="match status" value="2"/>
</dbReference>
<keyword evidence="6" id="KW-1185">Reference proteome</keyword>
<dbReference type="AlphaFoldDB" id="A0A9P6IP83"/>
<gene>
    <name evidence="5" type="primary">ACO1_3</name>
    <name evidence="5" type="ORF">BGZ70_005727</name>
</gene>
<dbReference type="InterPro" id="IPR036008">
    <property type="entry name" value="Aconitase_4Fe-4S_dom"/>
</dbReference>
<dbReference type="GO" id="GO:0051539">
    <property type="term" value="F:4 iron, 4 sulfur cluster binding"/>
    <property type="evidence" value="ECO:0007669"/>
    <property type="project" value="TreeGrafter"/>
</dbReference>
<dbReference type="InterPro" id="IPR001030">
    <property type="entry name" value="Acoase/IPM_deHydtase_lsu_aba"/>
</dbReference>
<evidence type="ECO:0000259" key="4">
    <source>
        <dbReference type="Pfam" id="PF00330"/>
    </source>
</evidence>
<dbReference type="GO" id="GO:0005739">
    <property type="term" value="C:mitochondrion"/>
    <property type="evidence" value="ECO:0007669"/>
    <property type="project" value="TreeGrafter"/>
</dbReference>
<sequence>TSGVGGLMIGTDSHTPNAGGLGMVAIGVGGADAVDVMADIPWELKCPKVIGVKLTGQMSGWTSAKDIILKVAGILTVKGGTGAIVEYFGPGVDTLSCTGMATICNMGAEIGATTSLFPYNARMGDYLKATTRPYIADWADSFQHNLRADAGANYDQVIEIDLNTLEPHINGPFTPDLATPLSKFKEAVKANDWPAKLEVGLIGSCTNSSYEDMSRSASIAREALDHGLKAKSIFTITPGSEQIRATIERDGQMETLNAAGGVVLANACGPCIGQWDRKDVPKGTKNSIITSYNRNFTGRNDANPMTHAFVASPELVTAMTFAGDLTFDPTKDTLIGADGKPFKFAAPNGNELPPRGYDPGEETYQAPPKEKGNVHVQVSPTSNRLQLLEPFKKWDGKDMENMPVLIKVKGKCTTDHISMA</sequence>
<comment type="caution">
    <text evidence="5">The sequence shown here is derived from an EMBL/GenBank/DDBJ whole genome shotgun (WGS) entry which is preliminary data.</text>
</comment>
<dbReference type="EMBL" id="JAAAHY010003063">
    <property type="protein sequence ID" value="KAF9943601.1"/>
    <property type="molecule type" value="Genomic_DNA"/>
</dbReference>
<evidence type="ECO:0000313" key="6">
    <source>
        <dbReference type="Proteomes" id="UP000738359"/>
    </source>
</evidence>
<dbReference type="InterPro" id="IPR018136">
    <property type="entry name" value="Aconitase_4Fe-4S_BS"/>
</dbReference>
<evidence type="ECO:0000256" key="2">
    <source>
        <dbReference type="ARBA" id="ARBA00023004"/>
    </source>
</evidence>
<dbReference type="PROSITE" id="PS00450">
    <property type="entry name" value="ACONITASE_1"/>
    <property type="match status" value="1"/>
</dbReference>
<accession>A0A9P6IP83</accession>
<evidence type="ECO:0000256" key="1">
    <source>
        <dbReference type="ARBA" id="ARBA00022723"/>
    </source>
</evidence>
<dbReference type="PANTHER" id="PTHR43160">
    <property type="entry name" value="ACONITATE HYDRATASE B"/>
    <property type="match status" value="1"/>
</dbReference>
<dbReference type="InterPro" id="IPR015928">
    <property type="entry name" value="Aconitase/3IPM_dehydase_swvl"/>
</dbReference>
<keyword evidence="2" id="KW-0408">Iron</keyword>
<name>A0A9P6IP83_MORAP</name>
<dbReference type="OrthoDB" id="2224430at2759"/>
<dbReference type="SUPFAM" id="SSF52016">
    <property type="entry name" value="LeuD/IlvD-like"/>
    <property type="match status" value="1"/>
</dbReference>
<dbReference type="Gene3D" id="3.20.19.10">
    <property type="entry name" value="Aconitase, domain 4"/>
    <property type="match status" value="1"/>
</dbReference>
<proteinExistence type="predicted"/>
<dbReference type="InterPro" id="IPR050926">
    <property type="entry name" value="Aconitase/IPM_isomerase"/>
</dbReference>
<evidence type="ECO:0000313" key="5">
    <source>
        <dbReference type="EMBL" id="KAF9943601.1"/>
    </source>
</evidence>
<dbReference type="GO" id="GO:0005829">
    <property type="term" value="C:cytosol"/>
    <property type="evidence" value="ECO:0007669"/>
    <property type="project" value="TreeGrafter"/>
</dbReference>
<feature type="non-terminal residue" evidence="5">
    <location>
        <position position="1"/>
    </location>
</feature>
<keyword evidence="1" id="KW-0479">Metal-binding</keyword>
<dbReference type="FunFam" id="3.30.499.10:FF:000003">
    <property type="entry name" value="Aconitate hydratase, mitochondrial"/>
    <property type="match status" value="1"/>
</dbReference>
<feature type="non-terminal residue" evidence="5">
    <location>
        <position position="420"/>
    </location>
</feature>
<dbReference type="GO" id="GO:0003994">
    <property type="term" value="F:aconitate hydratase activity"/>
    <property type="evidence" value="ECO:0007669"/>
    <property type="project" value="TreeGrafter"/>
</dbReference>
<organism evidence="5 6">
    <name type="scientific">Mortierella alpina</name>
    <name type="common">Oleaginous fungus</name>
    <name type="synonym">Mortierella renispora</name>
    <dbReference type="NCBI Taxonomy" id="64518"/>
    <lineage>
        <taxon>Eukaryota</taxon>
        <taxon>Fungi</taxon>
        <taxon>Fungi incertae sedis</taxon>
        <taxon>Mucoromycota</taxon>
        <taxon>Mortierellomycotina</taxon>
        <taxon>Mortierellomycetes</taxon>
        <taxon>Mortierellales</taxon>
        <taxon>Mortierellaceae</taxon>
        <taxon>Mortierella</taxon>
    </lineage>
</organism>
<dbReference type="FunFam" id="3.40.1060.10:FF:000001">
    <property type="entry name" value="Aconitate hydratase, mitochondrial"/>
    <property type="match status" value="1"/>
</dbReference>
<dbReference type="PROSITE" id="PS01244">
    <property type="entry name" value="ACONITASE_2"/>
    <property type="match status" value="1"/>
</dbReference>
<keyword evidence="3" id="KW-0411">Iron-sulfur</keyword>
<dbReference type="Pfam" id="PF00330">
    <property type="entry name" value="Aconitase"/>
    <property type="match status" value="1"/>
</dbReference>
<dbReference type="GO" id="GO:0006099">
    <property type="term" value="P:tricarboxylic acid cycle"/>
    <property type="evidence" value="ECO:0007669"/>
    <property type="project" value="TreeGrafter"/>
</dbReference>
<dbReference type="PANTHER" id="PTHR43160:SF3">
    <property type="entry name" value="ACONITATE HYDRATASE, MITOCHONDRIAL"/>
    <property type="match status" value="1"/>
</dbReference>
<dbReference type="GO" id="GO:0046872">
    <property type="term" value="F:metal ion binding"/>
    <property type="evidence" value="ECO:0007669"/>
    <property type="project" value="UniProtKB-KW"/>
</dbReference>
<dbReference type="Proteomes" id="UP000738359">
    <property type="component" value="Unassembled WGS sequence"/>
</dbReference>
<dbReference type="PRINTS" id="PR00415">
    <property type="entry name" value="ACONITASE"/>
</dbReference>
<protein>
    <submittedName>
        <fullName evidence="5">Aconitate hydratase mitochondrial</fullName>
    </submittedName>
</protein>